<feature type="compositionally biased region" description="Basic and acidic residues" evidence="2">
    <location>
        <begin position="64"/>
        <end position="78"/>
    </location>
</feature>
<protein>
    <submittedName>
        <fullName evidence="6">Uncharacterized protein</fullName>
    </submittedName>
</protein>
<proteinExistence type="predicted"/>
<evidence type="ECO:0000313" key="7">
    <source>
        <dbReference type="Proteomes" id="UP000019482"/>
    </source>
</evidence>
<feature type="chain" id="PRO_5004878957" evidence="3">
    <location>
        <begin position="29"/>
        <end position="475"/>
    </location>
</feature>
<gene>
    <name evidence="6" type="ORF">CTDIVETGP_0993</name>
</gene>
<evidence type="ECO:0000313" key="6">
    <source>
        <dbReference type="EMBL" id="CDL90923.1"/>
    </source>
</evidence>
<feature type="domain" description="SbsA Ig-like" evidence="5">
    <location>
        <begin position="129"/>
        <end position="221"/>
    </location>
</feature>
<keyword evidence="1 3" id="KW-0732">Signal</keyword>
<feature type="compositionally biased region" description="Polar residues" evidence="2">
    <location>
        <begin position="52"/>
        <end position="62"/>
    </location>
</feature>
<feature type="domain" description="Bacterial Ig-like" evidence="4">
    <location>
        <begin position="228"/>
        <end position="285"/>
    </location>
</feature>
<feature type="compositionally biased region" description="Low complexity" evidence="2">
    <location>
        <begin position="79"/>
        <end position="94"/>
    </location>
</feature>
<accession>W6N3A0</accession>
<dbReference type="Pfam" id="PF07532">
    <property type="entry name" value="Big_4"/>
    <property type="match status" value="1"/>
</dbReference>
<evidence type="ECO:0000256" key="2">
    <source>
        <dbReference type="SAM" id="MobiDB-lite"/>
    </source>
</evidence>
<name>W6N3A0_CLOTY</name>
<comment type="caution">
    <text evidence="6">The sequence shown here is derived from an EMBL/GenBank/DDBJ whole genome shotgun (WGS) entry which is preliminary data.</text>
</comment>
<keyword evidence="7" id="KW-1185">Reference proteome</keyword>
<dbReference type="InterPro" id="IPR032812">
    <property type="entry name" value="SbsA_Ig"/>
</dbReference>
<feature type="region of interest" description="Disordered" evidence="2">
    <location>
        <begin position="31"/>
        <end position="109"/>
    </location>
</feature>
<dbReference type="Proteomes" id="UP000019482">
    <property type="component" value="Unassembled WGS sequence"/>
</dbReference>
<evidence type="ECO:0000259" key="5">
    <source>
        <dbReference type="Pfam" id="PF13205"/>
    </source>
</evidence>
<dbReference type="Pfam" id="PF13205">
    <property type="entry name" value="Big_5"/>
    <property type="match status" value="1"/>
</dbReference>
<feature type="signal peptide" evidence="3">
    <location>
        <begin position="1"/>
        <end position="28"/>
    </location>
</feature>
<evidence type="ECO:0000256" key="1">
    <source>
        <dbReference type="ARBA" id="ARBA00022729"/>
    </source>
</evidence>
<dbReference type="OrthoDB" id="1938239at2"/>
<dbReference type="EMBL" id="CBXI010000013">
    <property type="protein sequence ID" value="CDL90923.1"/>
    <property type="molecule type" value="Genomic_DNA"/>
</dbReference>
<dbReference type="RefSeq" id="WP_017895529.1">
    <property type="nucleotide sequence ID" value="NZ_CBXI010000013.1"/>
</dbReference>
<dbReference type="InterPro" id="IPR011081">
    <property type="entry name" value="Big_4"/>
</dbReference>
<evidence type="ECO:0000256" key="3">
    <source>
        <dbReference type="SAM" id="SignalP"/>
    </source>
</evidence>
<reference evidence="6 7" key="1">
    <citation type="journal article" date="2015" name="Genome Announc.">
        <title>Draft Genome Sequence of Clostridium tyrobutyricum Strain DIVETGP, Isolated from Cow's Milk for Grana Padano Production.</title>
        <authorList>
            <person name="Soggiu A."/>
            <person name="Piras C."/>
            <person name="Gaiarsa S."/>
            <person name="Sassera D."/>
            <person name="Roncada P."/>
            <person name="Bendixen E."/>
            <person name="Brasca M."/>
            <person name="Bonizzi L."/>
        </authorList>
    </citation>
    <scope>NUCLEOTIDE SEQUENCE [LARGE SCALE GENOMIC DNA]</scope>
    <source>
        <strain evidence="6 7">DIVETGP</strain>
    </source>
</reference>
<dbReference type="AlphaFoldDB" id="W6N3A0"/>
<sequence>MKSFTKHLLIVCAVCATTGIASHSTAFAANNEDKSSIESSQITTSSSAVISNTDNNSTNTEGSIEDKSISTTKDDTSSSEKNTLSSTNTESSVESSEKSKNTYSTEDNGTITANYSQKVNSDSSNVVTKDNVATTKTWQVKFNQPVTIDSLEGKIELINETTNAEVPITMTIVENSLDQTVLITPSVALDFDNEYHLSVSQSITSKFGKVLSNPTIVSFKTQSSISSINDINLTIKQGGAFTLPTTVDATMSDGTTSKVAISWDKQLNSTRSPGNYTFNGTVSGYKNTVKLNLTIEAVPQSPSPTDGKRTQNATELKLYNYLSDYTNRNSVYDRAVQIHASLGYGDDPYSNNCAFYQSTALRSIGINIPNSTANTRTLTNVLTNLGWKISYDLSLLLPGDICFTIGASNGTGPTHTYTFMKWADPDDFHYAYICDNQGGDWPYTDDGNTDAYHERSIDTQTSIADKISYFMYPPA</sequence>
<organism evidence="6 7">
    <name type="scientific">Clostridium tyrobutyricum DIVETGP</name>
    <dbReference type="NCBI Taxonomy" id="1408889"/>
    <lineage>
        <taxon>Bacteria</taxon>
        <taxon>Bacillati</taxon>
        <taxon>Bacillota</taxon>
        <taxon>Clostridia</taxon>
        <taxon>Eubacteriales</taxon>
        <taxon>Clostridiaceae</taxon>
        <taxon>Clostridium</taxon>
    </lineage>
</organism>
<dbReference type="GeneID" id="29418691"/>
<evidence type="ECO:0000259" key="4">
    <source>
        <dbReference type="Pfam" id="PF07532"/>
    </source>
</evidence>
<feature type="compositionally biased region" description="Low complexity" evidence="2">
    <location>
        <begin position="37"/>
        <end position="51"/>
    </location>
</feature>